<dbReference type="InterPro" id="IPR013783">
    <property type="entry name" value="Ig-like_fold"/>
</dbReference>
<comment type="caution">
    <text evidence="3">The sequence shown here is derived from an EMBL/GenBank/DDBJ whole genome shotgun (WGS) entry which is preliminary data.</text>
</comment>
<feature type="domain" description="Bacterial Ig-like" evidence="2">
    <location>
        <begin position="185"/>
        <end position="262"/>
    </location>
</feature>
<feature type="domain" description="Bacterial Ig-like" evidence="2">
    <location>
        <begin position="507"/>
        <end position="586"/>
    </location>
</feature>
<evidence type="ECO:0000256" key="1">
    <source>
        <dbReference type="SAM" id="MobiDB-lite"/>
    </source>
</evidence>
<keyword evidence="4" id="KW-1185">Reference proteome</keyword>
<feature type="domain" description="Bacterial Ig-like" evidence="2">
    <location>
        <begin position="295"/>
        <end position="372"/>
    </location>
</feature>
<dbReference type="Gene3D" id="2.60.40.10">
    <property type="entry name" value="Immunoglobulins"/>
    <property type="match status" value="8"/>
</dbReference>
<feature type="domain" description="Bacterial Ig-like" evidence="2">
    <location>
        <begin position="401"/>
        <end position="480"/>
    </location>
</feature>
<evidence type="ECO:0000313" key="3">
    <source>
        <dbReference type="EMBL" id="MFC0179394.1"/>
    </source>
</evidence>
<dbReference type="InterPro" id="IPR044016">
    <property type="entry name" value="Big_13"/>
</dbReference>
<dbReference type="NCBIfam" id="NF033510">
    <property type="entry name" value="Ca_tandemer"/>
    <property type="match status" value="4"/>
</dbReference>
<dbReference type="SUPFAM" id="SSF49785">
    <property type="entry name" value="Galactose-binding domain-like"/>
    <property type="match status" value="1"/>
</dbReference>
<name>A0ABV6C8U4_9GAMM</name>
<dbReference type="InterPro" id="IPR008979">
    <property type="entry name" value="Galactose-bd-like_sf"/>
</dbReference>
<protein>
    <submittedName>
        <fullName evidence="3">Ig-like domain-containing protein</fullName>
    </submittedName>
</protein>
<dbReference type="Proteomes" id="UP001589758">
    <property type="component" value="Unassembled WGS sequence"/>
</dbReference>
<dbReference type="EMBL" id="JBHLXE010000047">
    <property type="protein sequence ID" value="MFC0179394.1"/>
    <property type="molecule type" value="Genomic_DNA"/>
</dbReference>
<feature type="non-terminal residue" evidence="3">
    <location>
        <position position="811"/>
    </location>
</feature>
<feature type="non-terminal residue" evidence="3">
    <location>
        <position position="1"/>
    </location>
</feature>
<evidence type="ECO:0000259" key="2">
    <source>
        <dbReference type="Pfam" id="PF19077"/>
    </source>
</evidence>
<dbReference type="Pfam" id="PF19077">
    <property type="entry name" value="Big_13"/>
    <property type="match status" value="6"/>
</dbReference>
<feature type="region of interest" description="Disordered" evidence="1">
    <location>
        <begin position="597"/>
        <end position="628"/>
    </location>
</feature>
<dbReference type="RefSeq" id="WP_385876495.1">
    <property type="nucleotide sequence ID" value="NZ_JBHLXE010000047.1"/>
</dbReference>
<feature type="domain" description="Bacterial Ig-like" evidence="2">
    <location>
        <begin position="612"/>
        <end position="689"/>
    </location>
</feature>
<gene>
    <name evidence="3" type="ORF">ACFFIT_04695</name>
</gene>
<feature type="compositionally biased region" description="Polar residues" evidence="1">
    <location>
        <begin position="616"/>
        <end position="628"/>
    </location>
</feature>
<accession>A0ABV6C8U4</accession>
<reference evidence="3 4" key="1">
    <citation type="submission" date="2024-09" db="EMBL/GenBank/DDBJ databases">
        <authorList>
            <person name="Sun Q."/>
            <person name="Mori K."/>
        </authorList>
    </citation>
    <scope>NUCLEOTIDE SEQUENCE [LARGE SCALE GENOMIC DNA]</scope>
    <source>
        <strain evidence="3 4">CCM 8545</strain>
    </source>
</reference>
<sequence length="811" mass="86861">LKSLTPPVFVGQNGQWSFELPADLTLLDGSYSIQFRAADKAGNLTGFVPTEGFDLIVSTEAPESLEVGSWQLLDDVGQFTGPINEGDFTDDTLPTLEGRVPTGVSEVAIFVDGKEVGRAPVTSNAWTYQITDELAKGKHKIAISPVSPSGVYGPQSEVNFEISLDKPIALRPEDIDLYDDQEPVTGTIEKGGFTNDRQPEYKGSVRSEAIKFINIYMDDKLVATVPVNANGDWTYTPTEFLSGGEHKLRAAPVSASGIEGEKTAEWAFNVITTKPVQPSIVEVIDDFGNSAQTIQPEGVTNDKNLTIRGTASPGVKVIIKVNGKYATETQADAQGNWRLDLPDGVITDDGIYNITALAEDAASQTSDETAKYAINYDRTPPAKPTFIAEDSEGDVKGNVVNGSTIDDNTPILKGKAESGESVVEIFNNGKSLGFATVDMEGNWVFGLNLADGEHNITVKETDKAGNVSSASDSLTFTLDTTEVVLTVDNVEVNLVNENGPIRLLNNGGLTNDKTPTLLGTALPGAKVDIYFGEYKLNTRDVLADENGKWRFDIPSTFIDDGVQTYTVKTVDASGNALTKTFDVKYDLTPPDAGVIVSVEDSTDPNKGFIPNGGGTNESSPTLRGTGEPGTTVQVYDKATGTKLLASAVVSNQGTWILKLQELDDGVHEFYVTLTDQAGNTSIEGERFVVVINTSIPDVLSPDSFELLDNVGEFQGPIKSNSITDDNKPQLVGRAPDDVVEVEVYVNGVAIGRAKVMNNEWSFDIENPLSDGQNRISVAPVNSVGTTGPQTDIVFNVSVGQPQTLDEGFLEL</sequence>
<proteinExistence type="predicted"/>
<organism evidence="3 4">
    <name type="scientific">Thorsellia kenyensis</name>
    <dbReference type="NCBI Taxonomy" id="1549888"/>
    <lineage>
        <taxon>Bacteria</taxon>
        <taxon>Pseudomonadati</taxon>
        <taxon>Pseudomonadota</taxon>
        <taxon>Gammaproteobacteria</taxon>
        <taxon>Enterobacterales</taxon>
        <taxon>Thorselliaceae</taxon>
        <taxon>Thorsellia</taxon>
    </lineage>
</organism>
<evidence type="ECO:0000313" key="4">
    <source>
        <dbReference type="Proteomes" id="UP001589758"/>
    </source>
</evidence>
<feature type="domain" description="Bacterial Ig-like" evidence="2">
    <location>
        <begin position="717"/>
        <end position="795"/>
    </location>
</feature>